<sequence>MRKNTLPRVGTTVAIGIGTLVSLAPGLLPRTPGAQAVLTGLLAIIALAIAGLVRFVLRRVDIDVDTRLHRWRIPALLVTAPLVLAAIALAQHWQNTLRSAMGVARIGPEHWVRWGVGSALIIVAVLALARGIGWALRRLGWLRGTAVSVVAGSMLSLVGIPSVAEWRRETYAAANAQIDPAVTQPISENRSGSADSMVSWPSLGAEGRKFVTTERVVAPRDPGQVRVYVGLDSARDLNSRVELAIGELERTGGLTRSHLVVVVPTGSGWIDANAVEGLQRRFGDDAALVGLQYSYAPSWVTFLFGRQDAIRSARALFTAVERKIATMAHKPELYVYGQSLGALGGSAIFADEADQANRTCAVLWAGAPANAAHRGPRATVLANASDPVVRWSPGLLWHAPDLTGVRADAPIPGWLPIVGFLQTTADLLGALDAPSGHGHRYGDDQGTALGACRLAPQ</sequence>
<reference evidence="4 5" key="1">
    <citation type="submission" date="2018-09" db="EMBL/GenBank/DDBJ databases">
        <title>YIM PH21274 draft genome.</title>
        <authorList>
            <person name="Miao C."/>
        </authorList>
    </citation>
    <scope>NUCLEOTIDE SEQUENCE [LARGE SCALE GENOMIC DNA]</scope>
    <source>
        <strain evidence="4 5">YIM PH 21724</strain>
    </source>
</reference>
<name>A0A3A4KPP8_9NOCA</name>
<dbReference type="Pfam" id="PF10081">
    <property type="entry name" value="Abhydrolase_9"/>
    <property type="match status" value="2"/>
</dbReference>
<keyword evidence="1" id="KW-0812">Transmembrane</keyword>
<organism evidence="4 5">
    <name type="scientific">Nocardia panacis</name>
    <dbReference type="NCBI Taxonomy" id="2340916"/>
    <lineage>
        <taxon>Bacteria</taxon>
        <taxon>Bacillati</taxon>
        <taxon>Actinomycetota</taxon>
        <taxon>Actinomycetes</taxon>
        <taxon>Mycobacteriales</taxon>
        <taxon>Nocardiaceae</taxon>
        <taxon>Nocardia</taxon>
    </lineage>
</organism>
<feature type="transmembrane region" description="Helical" evidence="1">
    <location>
        <begin position="9"/>
        <end position="28"/>
    </location>
</feature>
<feature type="domain" description="Alpha/beta-hydrolase N-terminal" evidence="3">
    <location>
        <begin position="23"/>
        <end position="212"/>
    </location>
</feature>
<evidence type="ECO:0000259" key="2">
    <source>
        <dbReference type="Pfam" id="PF10081"/>
    </source>
</evidence>
<keyword evidence="5" id="KW-1185">Reference proteome</keyword>
<dbReference type="InterPro" id="IPR027788">
    <property type="entry name" value="Alpha/beta-hydrolase_N_dom"/>
</dbReference>
<evidence type="ECO:0000313" key="4">
    <source>
        <dbReference type="EMBL" id="RJO75010.1"/>
    </source>
</evidence>
<evidence type="ECO:0008006" key="6">
    <source>
        <dbReference type="Google" id="ProtNLM"/>
    </source>
</evidence>
<dbReference type="RefSeq" id="WP_120041883.1">
    <property type="nucleotide sequence ID" value="NZ_QZFU01000019.1"/>
</dbReference>
<keyword evidence="1" id="KW-1133">Transmembrane helix</keyword>
<protein>
    <recommendedName>
        <fullName evidence="6">Alpha/beta-hydrolase catalytic domain-containing protein</fullName>
    </recommendedName>
</protein>
<evidence type="ECO:0000259" key="3">
    <source>
        <dbReference type="Pfam" id="PF15420"/>
    </source>
</evidence>
<feature type="transmembrane region" description="Helical" evidence="1">
    <location>
        <begin position="141"/>
        <end position="160"/>
    </location>
</feature>
<gene>
    <name evidence="4" type="ORF">D5S18_16580</name>
</gene>
<feature type="transmembrane region" description="Helical" evidence="1">
    <location>
        <begin position="73"/>
        <end position="91"/>
    </location>
</feature>
<dbReference type="EMBL" id="QZFU01000019">
    <property type="protein sequence ID" value="RJO75010.1"/>
    <property type="molecule type" value="Genomic_DNA"/>
</dbReference>
<feature type="domain" description="Alpha/beta-hydrolase catalytic" evidence="2">
    <location>
        <begin position="225"/>
        <end position="371"/>
    </location>
</feature>
<keyword evidence="1" id="KW-0472">Membrane</keyword>
<dbReference type="AlphaFoldDB" id="A0A3A4KPP8"/>
<proteinExistence type="predicted"/>
<evidence type="ECO:0000313" key="5">
    <source>
        <dbReference type="Proteomes" id="UP000266677"/>
    </source>
</evidence>
<accession>A0A3A4KPP8</accession>
<feature type="transmembrane region" description="Helical" evidence="1">
    <location>
        <begin position="34"/>
        <end position="53"/>
    </location>
</feature>
<comment type="caution">
    <text evidence="4">The sequence shown here is derived from an EMBL/GenBank/DDBJ whole genome shotgun (WGS) entry which is preliminary data.</text>
</comment>
<evidence type="ECO:0000256" key="1">
    <source>
        <dbReference type="SAM" id="Phobius"/>
    </source>
</evidence>
<dbReference type="Proteomes" id="UP000266677">
    <property type="component" value="Unassembled WGS sequence"/>
</dbReference>
<dbReference type="OrthoDB" id="4397445at2"/>
<dbReference type="InterPro" id="IPR027787">
    <property type="entry name" value="Alpha/beta-hydrolase_catalytic"/>
</dbReference>
<dbReference type="Pfam" id="PF15420">
    <property type="entry name" value="Abhydrolase_9_N"/>
    <property type="match status" value="1"/>
</dbReference>
<feature type="domain" description="Alpha/beta-hydrolase catalytic" evidence="2">
    <location>
        <begin position="374"/>
        <end position="444"/>
    </location>
</feature>
<feature type="transmembrane region" description="Helical" evidence="1">
    <location>
        <begin position="111"/>
        <end position="129"/>
    </location>
</feature>